<evidence type="ECO:0000256" key="6">
    <source>
        <dbReference type="ARBA" id="ARBA00023027"/>
    </source>
</evidence>
<evidence type="ECO:0000313" key="10">
    <source>
        <dbReference type="Proteomes" id="UP000675664"/>
    </source>
</evidence>
<sequence>METKKIIVLGGGYSGIAAAKAFQKKLGTSSYVEITLIEKNSYHTLLTELHEAAAGRVRPSALRISYDDIFKSHSPNFLLIQDEILNIDFDEKELRSASHCYSYDYLVIATGSRPEFFGIQGVEHYGFKLWSYKEAVVLRDHIHDCFYQASATDSRELRQTLLTFAVAGGGFTGVEMAGELSGYCKALCRKFAVPQEDVSIYLIEAMPSILGNLKSSIIQQAMKYLKKLGVEVLTNCSIQQTSGKKIFLSNDKVIEGTLIWTAGIKGNPYIQKADIDLDHRNRIKSNQFLQSIQHETVFCAGDTISYLYKDKPLPQIVENAMQSGETAALNICHILEGKALQSYEPKFHGSMISIGPLYAVAMIGKTKVTGILATLLKHFVHGHYHFHIGGPMLASEYLKEQFIVKYVDPVISKSSEALDKQVTQFL</sequence>
<keyword evidence="3" id="KW-0285">Flavoprotein</keyword>
<dbReference type="GO" id="GO:0050136">
    <property type="term" value="F:NADH dehydrogenase (quinone) (non-electrogenic) activity"/>
    <property type="evidence" value="ECO:0007669"/>
    <property type="project" value="UniProtKB-EC"/>
</dbReference>
<name>A0A8J7W055_9FIRM</name>
<comment type="caution">
    <text evidence="9">The sequence shown here is derived from an EMBL/GenBank/DDBJ whole genome shotgun (WGS) entry which is preliminary data.</text>
</comment>
<keyword evidence="5" id="KW-0560">Oxidoreductase</keyword>
<comment type="similarity">
    <text evidence="1">Belongs to the NADH dehydrogenase family.</text>
</comment>
<keyword evidence="4" id="KW-0274">FAD</keyword>
<dbReference type="PANTHER" id="PTHR43706:SF47">
    <property type="entry name" value="EXTERNAL NADH-UBIQUINONE OXIDOREDUCTASE 1, MITOCHONDRIAL-RELATED"/>
    <property type="match status" value="1"/>
</dbReference>
<evidence type="ECO:0000256" key="3">
    <source>
        <dbReference type="ARBA" id="ARBA00022630"/>
    </source>
</evidence>
<gene>
    <name evidence="9" type="ORF">KCX82_08550</name>
</gene>
<dbReference type="SUPFAM" id="SSF51905">
    <property type="entry name" value="FAD/NAD(P)-binding domain"/>
    <property type="match status" value="2"/>
</dbReference>
<accession>A0A8J7W055</accession>
<dbReference type="EC" id="1.6.5.9" evidence="2"/>
<dbReference type="RefSeq" id="WP_227018044.1">
    <property type="nucleotide sequence ID" value="NZ_JAGSND010000004.1"/>
</dbReference>
<evidence type="ECO:0000259" key="8">
    <source>
        <dbReference type="Pfam" id="PF07992"/>
    </source>
</evidence>
<dbReference type="EMBL" id="JAGSND010000004">
    <property type="protein sequence ID" value="MBR0597919.1"/>
    <property type="molecule type" value="Genomic_DNA"/>
</dbReference>
<dbReference type="PANTHER" id="PTHR43706">
    <property type="entry name" value="NADH DEHYDROGENASE"/>
    <property type="match status" value="1"/>
</dbReference>
<dbReference type="AlphaFoldDB" id="A0A8J7W055"/>
<dbReference type="InterPro" id="IPR045024">
    <property type="entry name" value="NDH-2"/>
</dbReference>
<evidence type="ECO:0000256" key="5">
    <source>
        <dbReference type="ARBA" id="ARBA00023002"/>
    </source>
</evidence>
<proteinExistence type="inferred from homology"/>
<dbReference type="PRINTS" id="PR00368">
    <property type="entry name" value="FADPNR"/>
</dbReference>
<evidence type="ECO:0000256" key="1">
    <source>
        <dbReference type="ARBA" id="ARBA00005272"/>
    </source>
</evidence>
<dbReference type="InterPro" id="IPR023753">
    <property type="entry name" value="FAD/NAD-binding_dom"/>
</dbReference>
<keyword evidence="6" id="KW-0520">NAD</keyword>
<dbReference type="Pfam" id="PF07992">
    <property type="entry name" value="Pyr_redox_2"/>
    <property type="match status" value="1"/>
</dbReference>
<feature type="domain" description="FAD/NAD(P)-binding" evidence="8">
    <location>
        <begin position="5"/>
        <end position="324"/>
    </location>
</feature>
<comment type="catalytic activity">
    <reaction evidence="7">
        <text>a quinone + NADH + H(+) = a quinol + NAD(+)</text>
        <dbReference type="Rhea" id="RHEA:46160"/>
        <dbReference type="ChEBI" id="CHEBI:15378"/>
        <dbReference type="ChEBI" id="CHEBI:24646"/>
        <dbReference type="ChEBI" id="CHEBI:57540"/>
        <dbReference type="ChEBI" id="CHEBI:57945"/>
        <dbReference type="ChEBI" id="CHEBI:132124"/>
        <dbReference type="EC" id="1.6.5.9"/>
    </reaction>
</comment>
<reference evidence="9" key="2">
    <citation type="submission" date="2021-04" db="EMBL/GenBank/DDBJ databases">
        <authorList>
            <person name="Liu J."/>
        </authorList>
    </citation>
    <scope>NUCLEOTIDE SEQUENCE</scope>
    <source>
        <strain evidence="9">BAD-6</strain>
    </source>
</reference>
<evidence type="ECO:0000313" key="9">
    <source>
        <dbReference type="EMBL" id="MBR0597919.1"/>
    </source>
</evidence>
<dbReference type="InterPro" id="IPR036188">
    <property type="entry name" value="FAD/NAD-bd_sf"/>
</dbReference>
<dbReference type="Proteomes" id="UP000675664">
    <property type="component" value="Unassembled WGS sequence"/>
</dbReference>
<dbReference type="Gene3D" id="3.50.50.100">
    <property type="match status" value="1"/>
</dbReference>
<keyword evidence="10" id="KW-1185">Reference proteome</keyword>
<protein>
    <recommendedName>
        <fullName evidence="2">NADH:ubiquinone reductase (non-electrogenic)</fullName>
        <ecNumber evidence="2">1.6.5.9</ecNumber>
    </recommendedName>
</protein>
<organism evidence="9 10">
    <name type="scientific">Sinanaerobacter chloroacetimidivorans</name>
    <dbReference type="NCBI Taxonomy" id="2818044"/>
    <lineage>
        <taxon>Bacteria</taxon>
        <taxon>Bacillati</taxon>
        <taxon>Bacillota</taxon>
        <taxon>Clostridia</taxon>
        <taxon>Peptostreptococcales</taxon>
        <taxon>Anaerovoracaceae</taxon>
        <taxon>Sinanaerobacter</taxon>
    </lineage>
</organism>
<evidence type="ECO:0000256" key="2">
    <source>
        <dbReference type="ARBA" id="ARBA00012637"/>
    </source>
</evidence>
<evidence type="ECO:0000256" key="7">
    <source>
        <dbReference type="ARBA" id="ARBA00047599"/>
    </source>
</evidence>
<evidence type="ECO:0000256" key="4">
    <source>
        <dbReference type="ARBA" id="ARBA00022827"/>
    </source>
</evidence>
<reference evidence="9" key="1">
    <citation type="submission" date="2021-04" db="EMBL/GenBank/DDBJ databases">
        <title>Sinoanaerobacter chloroacetimidivorans sp. nov., an obligate anaerobic bacterium isolated from anaerobic sludge.</title>
        <authorList>
            <person name="Bao Y."/>
        </authorList>
    </citation>
    <scope>NUCLEOTIDE SEQUENCE</scope>
    <source>
        <strain evidence="9">BAD-6</strain>
    </source>
</reference>